<dbReference type="Proteomes" id="UP000829758">
    <property type="component" value="Chromosome"/>
</dbReference>
<dbReference type="Proteomes" id="UP001155145">
    <property type="component" value="Unassembled WGS sequence"/>
</dbReference>
<dbReference type="Gene3D" id="1.20.910.10">
    <property type="entry name" value="Heme oxygenase-like"/>
    <property type="match status" value="1"/>
</dbReference>
<sequence>MKIPAPRGRVSATLLDLLTSTTRNEGYPSLVAAVEESLAAGTDLLRDEDLQLTLFCLYELHYSGLEGVEDAAEWDPQLIAIRSRLEAAFEAVLRDIVPVPVLPAPRSEDVAATLFSLAAEDSGPDVSRYVAGKASVEQLREFLILRSIYQLKEADPHSWVIPRLPAGRAKAALIEIQADEYGGGRPERMHSKLFATTMEGLGLNAGYGYYIDEVPALTLASSNAMSLFGLNRRLRGAIAGHLAAFEMTSSIPNSFYARGFRRHGFDDNVTYYFDEHVEADAVHEQIAARDLAGGLAEAEPELLGDIIFGAASVLAIDALLGEEQLTAWKAGESALLRPLQGTQDNAPDTAASAALAAAAMAAMAGGVTP</sequence>
<keyword evidence="3" id="KW-1185">Reference proteome</keyword>
<reference evidence="1" key="1">
    <citation type="submission" date="2021-10" db="EMBL/GenBank/DDBJ databases">
        <title>Novel species in genus Arthrobacter.</title>
        <authorList>
            <person name="Liu Y."/>
        </authorList>
    </citation>
    <scope>NUCLEOTIDE SEQUENCE</scope>
    <source>
        <strain evidence="3">zg-Y462</strain>
        <strain evidence="1">Zg-Y462</strain>
    </source>
</reference>
<gene>
    <name evidence="1" type="ORF">LJ755_15660</name>
    <name evidence="2" type="ORF">MUK71_00625</name>
</gene>
<organism evidence="1 4">
    <name type="scientific">Arthrobacter zhangbolii</name>
    <dbReference type="NCBI Taxonomy" id="2886936"/>
    <lineage>
        <taxon>Bacteria</taxon>
        <taxon>Bacillati</taxon>
        <taxon>Actinomycetota</taxon>
        <taxon>Actinomycetes</taxon>
        <taxon>Micrococcales</taxon>
        <taxon>Micrococcaceae</taxon>
        <taxon>Arthrobacter</taxon>
    </lineage>
</organism>
<accession>A0A9X1MAZ7</accession>
<proteinExistence type="predicted"/>
<evidence type="ECO:0000313" key="3">
    <source>
        <dbReference type="Proteomes" id="UP000829758"/>
    </source>
</evidence>
<dbReference type="InterPro" id="IPR016084">
    <property type="entry name" value="Haem_Oase-like_multi-hlx"/>
</dbReference>
<dbReference type="SMART" id="SM01236">
    <property type="entry name" value="Haem_oxygenase_2"/>
    <property type="match status" value="1"/>
</dbReference>
<protein>
    <submittedName>
        <fullName evidence="1">Iron-containing redox enzyme family protein</fullName>
    </submittedName>
</protein>
<name>A0A9X1MAZ7_9MICC</name>
<dbReference type="RefSeq" id="WP_227929682.1">
    <property type="nucleotide sequence ID" value="NZ_CP094984.1"/>
</dbReference>
<evidence type="ECO:0000313" key="2">
    <source>
        <dbReference type="EMBL" id="UON92205.1"/>
    </source>
</evidence>
<dbReference type="EMBL" id="CP094984">
    <property type="protein sequence ID" value="UON92205.1"/>
    <property type="molecule type" value="Genomic_DNA"/>
</dbReference>
<dbReference type="AlphaFoldDB" id="A0A9X1MAZ7"/>
<dbReference type="EMBL" id="JAJFZT010000012">
    <property type="protein sequence ID" value="MCC3274160.1"/>
    <property type="molecule type" value="Genomic_DNA"/>
</dbReference>
<dbReference type="SUPFAM" id="SSF48613">
    <property type="entry name" value="Heme oxygenase-like"/>
    <property type="match status" value="1"/>
</dbReference>
<dbReference type="Pfam" id="PF14518">
    <property type="entry name" value="Haem_oxygenas_2"/>
    <property type="match status" value="1"/>
</dbReference>
<evidence type="ECO:0000313" key="1">
    <source>
        <dbReference type="EMBL" id="MCC3274160.1"/>
    </source>
</evidence>
<evidence type="ECO:0000313" key="4">
    <source>
        <dbReference type="Proteomes" id="UP001155145"/>
    </source>
</evidence>